<feature type="region of interest" description="Disordered" evidence="1">
    <location>
        <begin position="1"/>
        <end position="38"/>
    </location>
</feature>
<dbReference type="AlphaFoldDB" id="A0A4C1V0Y6"/>
<organism evidence="2 3">
    <name type="scientific">Eumeta variegata</name>
    <name type="common">Bagworm moth</name>
    <name type="synonym">Eumeta japonica</name>
    <dbReference type="NCBI Taxonomy" id="151549"/>
    <lineage>
        <taxon>Eukaryota</taxon>
        <taxon>Metazoa</taxon>
        <taxon>Ecdysozoa</taxon>
        <taxon>Arthropoda</taxon>
        <taxon>Hexapoda</taxon>
        <taxon>Insecta</taxon>
        <taxon>Pterygota</taxon>
        <taxon>Neoptera</taxon>
        <taxon>Endopterygota</taxon>
        <taxon>Lepidoptera</taxon>
        <taxon>Glossata</taxon>
        <taxon>Ditrysia</taxon>
        <taxon>Tineoidea</taxon>
        <taxon>Psychidae</taxon>
        <taxon>Oiketicinae</taxon>
        <taxon>Eumeta</taxon>
    </lineage>
</organism>
<evidence type="ECO:0000313" key="3">
    <source>
        <dbReference type="Proteomes" id="UP000299102"/>
    </source>
</evidence>
<evidence type="ECO:0000313" key="2">
    <source>
        <dbReference type="EMBL" id="GBP31927.1"/>
    </source>
</evidence>
<protein>
    <submittedName>
        <fullName evidence="2">Uncharacterized protein</fullName>
    </submittedName>
</protein>
<proteinExistence type="predicted"/>
<sequence>MQRERETPRGRQRRQRQRHGALHPAAGRPGPPAPPASSYVRSSMLLVWRRRTAGLSPPHRAVHSKHRIERRAYVGGTQSFRNEHVTPPSGSQGAVCVERGARRATAAAEPLRPRDCELDNYLPGATLYGTDEPYTGS</sequence>
<feature type="region of interest" description="Disordered" evidence="1">
    <location>
        <begin position="115"/>
        <end position="137"/>
    </location>
</feature>
<feature type="compositionally biased region" description="Basic residues" evidence="1">
    <location>
        <begin position="10"/>
        <end position="21"/>
    </location>
</feature>
<gene>
    <name evidence="2" type="ORF">EVAR_18466_1</name>
</gene>
<name>A0A4C1V0Y6_EUMVA</name>
<reference evidence="2 3" key="1">
    <citation type="journal article" date="2019" name="Commun. Biol.">
        <title>The bagworm genome reveals a unique fibroin gene that provides high tensile strength.</title>
        <authorList>
            <person name="Kono N."/>
            <person name="Nakamura H."/>
            <person name="Ohtoshi R."/>
            <person name="Tomita M."/>
            <person name="Numata K."/>
            <person name="Arakawa K."/>
        </authorList>
    </citation>
    <scope>NUCLEOTIDE SEQUENCE [LARGE SCALE GENOMIC DNA]</scope>
</reference>
<accession>A0A4C1V0Y6</accession>
<evidence type="ECO:0000256" key="1">
    <source>
        <dbReference type="SAM" id="MobiDB-lite"/>
    </source>
</evidence>
<comment type="caution">
    <text evidence="2">The sequence shown here is derived from an EMBL/GenBank/DDBJ whole genome shotgun (WGS) entry which is preliminary data.</text>
</comment>
<dbReference type="EMBL" id="BGZK01000253">
    <property type="protein sequence ID" value="GBP31927.1"/>
    <property type="molecule type" value="Genomic_DNA"/>
</dbReference>
<keyword evidence="3" id="KW-1185">Reference proteome</keyword>
<dbReference type="Proteomes" id="UP000299102">
    <property type="component" value="Unassembled WGS sequence"/>
</dbReference>